<protein>
    <submittedName>
        <fullName evidence="8">Cytochrome d ubiquinol oxidase subunit II</fullName>
        <ecNumber evidence="8">1.10.3.-</ecNumber>
    </submittedName>
</protein>
<sequence>MSESIFIGLWTTMFIYLILASIDFGANFYIFFERVRGKKESVIKTLKGYISPISDVIHICFVLLFAGIVVVIPETSYYLGSSLLFPGILIILLIIFRSFAFAVSQLQAERERLIAALDIMNGIISIIIPVLMSVVLAISEGGFIISDGSKVTLSLTNLVVSPYIWIEVILAGISVIFISSSYMVYYSHKQGMMAAREEMRKFTLLLSVPIVMVSGLVFLGLQGHNPQHFDTLLNYSWMFLISLVSFFLAITLIFKRSNFFLAFLFVIFQYLFAFLGYGLSHLPYILYPYIKLQTTMQLSVNSVFDVILIVFILGVSTIIPLLLLKLRIVVINRKLKEK</sequence>
<evidence type="ECO:0000256" key="4">
    <source>
        <dbReference type="ARBA" id="ARBA00022692"/>
    </source>
</evidence>
<organism evidence="8 9">
    <name type="scientific">Terrilactibacillus laevilacticus</name>
    <dbReference type="NCBI Taxonomy" id="1380157"/>
    <lineage>
        <taxon>Bacteria</taxon>
        <taxon>Bacillati</taxon>
        <taxon>Bacillota</taxon>
        <taxon>Bacilli</taxon>
        <taxon>Bacillales</taxon>
        <taxon>Bacillaceae</taxon>
        <taxon>Terrilactibacillus</taxon>
    </lineage>
</organism>
<feature type="transmembrane region" description="Helical" evidence="7">
    <location>
        <begin position="84"/>
        <end position="103"/>
    </location>
</feature>
<evidence type="ECO:0000256" key="6">
    <source>
        <dbReference type="ARBA" id="ARBA00023136"/>
    </source>
</evidence>
<keyword evidence="3" id="KW-1003">Cell membrane</keyword>
<feature type="transmembrane region" description="Helical" evidence="7">
    <location>
        <begin position="204"/>
        <end position="223"/>
    </location>
</feature>
<gene>
    <name evidence="8" type="ORF">ACFSTF_06750</name>
</gene>
<feature type="transmembrane region" description="Helical" evidence="7">
    <location>
        <begin position="6"/>
        <end position="32"/>
    </location>
</feature>
<accession>A0ABW5PQ91</accession>
<reference evidence="9" key="1">
    <citation type="journal article" date="2019" name="Int. J. Syst. Evol. Microbiol.">
        <title>The Global Catalogue of Microorganisms (GCM) 10K type strain sequencing project: providing services to taxonomists for standard genome sequencing and annotation.</title>
        <authorList>
            <consortium name="The Broad Institute Genomics Platform"/>
            <consortium name="The Broad Institute Genome Sequencing Center for Infectious Disease"/>
            <person name="Wu L."/>
            <person name="Ma J."/>
        </authorList>
    </citation>
    <scope>NUCLEOTIDE SEQUENCE [LARGE SCALE GENOMIC DNA]</scope>
    <source>
        <strain evidence="9">TISTR 2241</strain>
    </source>
</reference>
<keyword evidence="5 7" id="KW-1133">Transmembrane helix</keyword>
<dbReference type="Proteomes" id="UP001597458">
    <property type="component" value="Unassembled WGS sequence"/>
</dbReference>
<keyword evidence="4 7" id="KW-0812">Transmembrane</keyword>
<proteinExistence type="inferred from homology"/>
<feature type="transmembrane region" description="Helical" evidence="7">
    <location>
        <begin position="115"/>
        <end position="138"/>
    </location>
</feature>
<feature type="transmembrane region" description="Helical" evidence="7">
    <location>
        <begin position="306"/>
        <end position="324"/>
    </location>
</feature>
<keyword evidence="8" id="KW-0560">Oxidoreductase</keyword>
<evidence type="ECO:0000313" key="9">
    <source>
        <dbReference type="Proteomes" id="UP001597458"/>
    </source>
</evidence>
<name>A0ABW5PQ91_9BACI</name>
<dbReference type="EMBL" id="JBHUMR010000008">
    <property type="protein sequence ID" value="MFD2617011.1"/>
    <property type="molecule type" value="Genomic_DNA"/>
</dbReference>
<dbReference type="Pfam" id="PF02322">
    <property type="entry name" value="Cyt_bd_oxida_II"/>
    <property type="match status" value="1"/>
</dbReference>
<feature type="transmembrane region" description="Helical" evidence="7">
    <location>
        <begin position="235"/>
        <end position="254"/>
    </location>
</feature>
<comment type="subcellular location">
    <subcellularLocation>
        <location evidence="1">Cell membrane</location>
        <topology evidence="1">Multi-pass membrane protein</topology>
    </subcellularLocation>
</comment>
<comment type="caution">
    <text evidence="8">The sequence shown here is derived from an EMBL/GenBank/DDBJ whole genome shotgun (WGS) entry which is preliminary data.</text>
</comment>
<dbReference type="InterPro" id="IPR003317">
    <property type="entry name" value="Cyt-d_oxidase_su2"/>
</dbReference>
<evidence type="ECO:0000313" key="8">
    <source>
        <dbReference type="EMBL" id="MFD2617011.1"/>
    </source>
</evidence>
<evidence type="ECO:0000256" key="2">
    <source>
        <dbReference type="ARBA" id="ARBA00007543"/>
    </source>
</evidence>
<dbReference type="RefSeq" id="WP_141189159.1">
    <property type="nucleotide sequence ID" value="NZ_JBHUMR010000008.1"/>
</dbReference>
<dbReference type="GO" id="GO:0016491">
    <property type="term" value="F:oxidoreductase activity"/>
    <property type="evidence" value="ECO:0007669"/>
    <property type="project" value="UniProtKB-KW"/>
</dbReference>
<evidence type="ECO:0000256" key="7">
    <source>
        <dbReference type="SAM" id="Phobius"/>
    </source>
</evidence>
<dbReference type="EC" id="1.10.3.-" evidence="8"/>
<comment type="similarity">
    <text evidence="2">Belongs to the cytochrome ubiquinol oxidase subunit 2 family.</text>
</comment>
<feature type="transmembrane region" description="Helical" evidence="7">
    <location>
        <begin position="53"/>
        <end position="72"/>
    </location>
</feature>
<keyword evidence="6 7" id="KW-0472">Membrane</keyword>
<evidence type="ECO:0000256" key="1">
    <source>
        <dbReference type="ARBA" id="ARBA00004651"/>
    </source>
</evidence>
<evidence type="ECO:0000256" key="3">
    <source>
        <dbReference type="ARBA" id="ARBA00022475"/>
    </source>
</evidence>
<feature type="transmembrane region" description="Helical" evidence="7">
    <location>
        <begin position="261"/>
        <end position="286"/>
    </location>
</feature>
<evidence type="ECO:0000256" key="5">
    <source>
        <dbReference type="ARBA" id="ARBA00022989"/>
    </source>
</evidence>
<feature type="transmembrane region" description="Helical" evidence="7">
    <location>
        <begin position="163"/>
        <end position="184"/>
    </location>
</feature>
<keyword evidence="9" id="KW-1185">Reference proteome</keyword>